<accession>A0AAV3PNE8</accession>
<keyword evidence="1" id="KW-0812">Transmembrane</keyword>
<dbReference type="AlphaFoldDB" id="A0AAV3PNE8"/>
<keyword evidence="3" id="KW-1185">Reference proteome</keyword>
<sequence>MEKTRSLEDIQSSTPQTAIRCAKVAILLSSLKHSLTSSNNCLIPSKEEDEKAKMVKLELLREKEKNNKLKVNAVMDLFLQILMMLLLWTLWLLIAAEFCY</sequence>
<evidence type="ECO:0000313" key="2">
    <source>
        <dbReference type="EMBL" id="GAA0153250.1"/>
    </source>
</evidence>
<proteinExistence type="predicted"/>
<evidence type="ECO:0000256" key="1">
    <source>
        <dbReference type="SAM" id="Phobius"/>
    </source>
</evidence>
<dbReference type="EMBL" id="BAABME010002142">
    <property type="protein sequence ID" value="GAA0153250.1"/>
    <property type="molecule type" value="Genomic_DNA"/>
</dbReference>
<gene>
    <name evidence="2" type="ORF">LIER_11534</name>
</gene>
<reference evidence="2 3" key="1">
    <citation type="submission" date="2024-01" db="EMBL/GenBank/DDBJ databases">
        <title>The complete chloroplast genome sequence of Lithospermum erythrorhizon: insights into the phylogenetic relationship among Boraginaceae species and the maternal lineages of purple gromwells.</title>
        <authorList>
            <person name="Okada T."/>
            <person name="Watanabe K."/>
        </authorList>
    </citation>
    <scope>NUCLEOTIDE SEQUENCE [LARGE SCALE GENOMIC DNA]</scope>
</reference>
<feature type="transmembrane region" description="Helical" evidence="1">
    <location>
        <begin position="73"/>
        <end position="94"/>
    </location>
</feature>
<name>A0AAV3PNE8_LITER</name>
<protein>
    <submittedName>
        <fullName evidence="2">Uncharacterized protein</fullName>
    </submittedName>
</protein>
<dbReference type="Proteomes" id="UP001454036">
    <property type="component" value="Unassembled WGS sequence"/>
</dbReference>
<organism evidence="2 3">
    <name type="scientific">Lithospermum erythrorhizon</name>
    <name type="common">Purple gromwell</name>
    <name type="synonym">Lithospermum officinale var. erythrorhizon</name>
    <dbReference type="NCBI Taxonomy" id="34254"/>
    <lineage>
        <taxon>Eukaryota</taxon>
        <taxon>Viridiplantae</taxon>
        <taxon>Streptophyta</taxon>
        <taxon>Embryophyta</taxon>
        <taxon>Tracheophyta</taxon>
        <taxon>Spermatophyta</taxon>
        <taxon>Magnoliopsida</taxon>
        <taxon>eudicotyledons</taxon>
        <taxon>Gunneridae</taxon>
        <taxon>Pentapetalae</taxon>
        <taxon>asterids</taxon>
        <taxon>lamiids</taxon>
        <taxon>Boraginales</taxon>
        <taxon>Boraginaceae</taxon>
        <taxon>Boraginoideae</taxon>
        <taxon>Lithospermeae</taxon>
        <taxon>Lithospermum</taxon>
    </lineage>
</organism>
<keyword evidence="1" id="KW-0472">Membrane</keyword>
<keyword evidence="1" id="KW-1133">Transmembrane helix</keyword>
<comment type="caution">
    <text evidence="2">The sequence shown here is derived from an EMBL/GenBank/DDBJ whole genome shotgun (WGS) entry which is preliminary data.</text>
</comment>
<evidence type="ECO:0000313" key="3">
    <source>
        <dbReference type="Proteomes" id="UP001454036"/>
    </source>
</evidence>